<keyword evidence="1" id="KW-0560">Oxidoreductase</keyword>
<reference evidence="3 4" key="1">
    <citation type="submission" date="2021-10" db="EMBL/GenBank/DDBJ databases">
        <title>The diversity and Nitrogen Metabolism of Culturable Nitrate-Utilizing Bacteria Within the Oxygen Minimum Zone of the Changjiang (Yangtze River)Estuary.</title>
        <authorList>
            <person name="Zhang D."/>
            <person name="Zheng J."/>
            <person name="Liu S."/>
            <person name="He W."/>
        </authorList>
    </citation>
    <scope>NUCLEOTIDE SEQUENCE [LARGE SCALE GENOMIC DNA]</scope>
    <source>
        <strain evidence="3 4">FXH275-2</strain>
    </source>
</reference>
<dbReference type="InterPro" id="IPR036291">
    <property type="entry name" value="NAD(P)-bd_dom_sf"/>
</dbReference>
<comment type="caution">
    <text evidence="3">The sequence shown here is derived from an EMBL/GenBank/DDBJ whole genome shotgun (WGS) entry which is preliminary data.</text>
</comment>
<dbReference type="PANTHER" id="PTHR43205">
    <property type="entry name" value="PROSTAGLANDIN REDUCTASE"/>
    <property type="match status" value="1"/>
</dbReference>
<dbReference type="CDD" id="cd05288">
    <property type="entry name" value="PGDH"/>
    <property type="match status" value="1"/>
</dbReference>
<evidence type="ECO:0000313" key="4">
    <source>
        <dbReference type="Proteomes" id="UP001198830"/>
    </source>
</evidence>
<dbReference type="InterPro" id="IPR045010">
    <property type="entry name" value="MDR_fam"/>
</dbReference>
<organism evidence="3 4">
    <name type="scientific">Sphingobium soli</name>
    <dbReference type="NCBI Taxonomy" id="1591116"/>
    <lineage>
        <taxon>Bacteria</taxon>
        <taxon>Pseudomonadati</taxon>
        <taxon>Pseudomonadota</taxon>
        <taxon>Alphaproteobacteria</taxon>
        <taxon>Sphingomonadales</taxon>
        <taxon>Sphingomonadaceae</taxon>
        <taxon>Sphingobium</taxon>
    </lineage>
</organism>
<dbReference type="EMBL" id="JAJGNP010000003">
    <property type="protein sequence ID" value="MCC4232267.1"/>
    <property type="molecule type" value="Genomic_DNA"/>
</dbReference>
<dbReference type="InterPro" id="IPR011032">
    <property type="entry name" value="GroES-like_sf"/>
</dbReference>
<dbReference type="Proteomes" id="UP001198830">
    <property type="component" value="Unassembled WGS sequence"/>
</dbReference>
<dbReference type="Gene3D" id="3.90.180.10">
    <property type="entry name" value="Medium-chain alcohol dehydrogenases, catalytic domain"/>
    <property type="match status" value="1"/>
</dbReference>
<dbReference type="PANTHER" id="PTHR43205:SF7">
    <property type="entry name" value="PROSTAGLANDIN REDUCTASE 1"/>
    <property type="match status" value="1"/>
</dbReference>
<feature type="domain" description="Enoyl reductase (ER)" evidence="2">
    <location>
        <begin position="19"/>
        <end position="335"/>
    </location>
</feature>
<protein>
    <submittedName>
        <fullName evidence="3">NADP-dependent oxidoreductase</fullName>
    </submittedName>
</protein>
<name>A0ABS8H169_9SPHN</name>
<keyword evidence="4" id="KW-1185">Reference proteome</keyword>
<evidence type="ECO:0000313" key="3">
    <source>
        <dbReference type="EMBL" id="MCC4232267.1"/>
    </source>
</evidence>
<dbReference type="SUPFAM" id="SSF50129">
    <property type="entry name" value="GroES-like"/>
    <property type="match status" value="1"/>
</dbReference>
<dbReference type="Pfam" id="PF16884">
    <property type="entry name" value="ADH_N_2"/>
    <property type="match status" value="1"/>
</dbReference>
<evidence type="ECO:0000259" key="2">
    <source>
        <dbReference type="SMART" id="SM00829"/>
    </source>
</evidence>
<evidence type="ECO:0000256" key="1">
    <source>
        <dbReference type="ARBA" id="ARBA00023002"/>
    </source>
</evidence>
<dbReference type="InterPro" id="IPR020843">
    <property type="entry name" value="ER"/>
</dbReference>
<dbReference type="InterPro" id="IPR013149">
    <property type="entry name" value="ADH-like_C"/>
</dbReference>
<sequence length="345" mass="37590">MDVINRRWRLARRPEGPVRREDFVLDKAPLAPSPGPGKLLVRHELLLCAPTIRNWISGKRESYYPTIEIGDPILAPAASRIVASDDPAWPVGALVVGLGTWQDYEWVSPEDRGIRLIPDGISSRTAMGLFGMNALTAYFGVIAVGRARRGETLLVSGAAGSVGAMAAQFGRILGCRVVGLCGSPEKARWLREDCGIASVIDYARENVPDRLAALCPDGVDVVFDNVGGEFLHQALAHTNRHGRIVLCGQIATYDVDDPYAGRPLDMMRIIYGSISLNGFLLNDFSADIPEAQQKIGEWAKQGLLAHREDLRDGFDRLPETFMALFSGSNQGTLLGRIADEEGRAL</sequence>
<proteinExistence type="predicted"/>
<dbReference type="InterPro" id="IPR041694">
    <property type="entry name" value="ADH_N_2"/>
</dbReference>
<accession>A0ABS8H169</accession>
<dbReference type="SUPFAM" id="SSF51735">
    <property type="entry name" value="NAD(P)-binding Rossmann-fold domains"/>
    <property type="match status" value="1"/>
</dbReference>
<gene>
    <name evidence="3" type="ORF">LL253_06110</name>
</gene>
<dbReference type="SMART" id="SM00829">
    <property type="entry name" value="PKS_ER"/>
    <property type="match status" value="1"/>
</dbReference>
<dbReference type="RefSeq" id="WP_228226556.1">
    <property type="nucleotide sequence ID" value="NZ_JAJGNP010000003.1"/>
</dbReference>
<dbReference type="Gene3D" id="3.40.50.720">
    <property type="entry name" value="NAD(P)-binding Rossmann-like Domain"/>
    <property type="match status" value="1"/>
</dbReference>
<dbReference type="Pfam" id="PF00107">
    <property type="entry name" value="ADH_zinc_N"/>
    <property type="match status" value="1"/>
</dbReference>